<evidence type="ECO:0000313" key="4">
    <source>
        <dbReference type="Proteomes" id="UP000179010"/>
    </source>
</evidence>
<organism evidence="3 4">
    <name type="scientific">candidate division Kazan bacterium RIFCSPLOWO2_01_FULL_48_13</name>
    <dbReference type="NCBI Taxonomy" id="1798539"/>
    <lineage>
        <taxon>Bacteria</taxon>
        <taxon>Bacteria division Kazan-3B-28</taxon>
    </lineage>
</organism>
<dbReference type="EMBL" id="METE01000003">
    <property type="protein sequence ID" value="OGB85480.1"/>
    <property type="molecule type" value="Genomic_DNA"/>
</dbReference>
<accession>A0A1F4PPE8</accession>
<reference evidence="3 4" key="1">
    <citation type="journal article" date="2016" name="Nat. Commun.">
        <title>Thousands of microbial genomes shed light on interconnected biogeochemical processes in an aquifer system.</title>
        <authorList>
            <person name="Anantharaman K."/>
            <person name="Brown C.T."/>
            <person name="Hug L.A."/>
            <person name="Sharon I."/>
            <person name="Castelle C.J."/>
            <person name="Probst A.J."/>
            <person name="Thomas B.C."/>
            <person name="Singh A."/>
            <person name="Wilkins M.J."/>
            <person name="Karaoz U."/>
            <person name="Brodie E.L."/>
            <person name="Williams K.H."/>
            <person name="Hubbard S.S."/>
            <person name="Banfield J.F."/>
        </authorList>
    </citation>
    <scope>NUCLEOTIDE SEQUENCE [LARGE SCALE GENOMIC DNA]</scope>
</reference>
<dbReference type="STRING" id="1798539.A2994_01435"/>
<protein>
    <submittedName>
        <fullName evidence="3">Uncharacterized protein</fullName>
    </submittedName>
</protein>
<keyword evidence="2" id="KW-0472">Membrane</keyword>
<evidence type="ECO:0000313" key="3">
    <source>
        <dbReference type="EMBL" id="OGB85480.1"/>
    </source>
</evidence>
<dbReference type="AlphaFoldDB" id="A0A1F4PPE8"/>
<comment type="caution">
    <text evidence="3">The sequence shown here is derived from an EMBL/GenBank/DDBJ whole genome shotgun (WGS) entry which is preliminary data.</text>
</comment>
<feature type="region of interest" description="Disordered" evidence="1">
    <location>
        <begin position="1"/>
        <end position="38"/>
    </location>
</feature>
<dbReference type="Proteomes" id="UP000179010">
    <property type="component" value="Unassembled WGS sequence"/>
</dbReference>
<evidence type="ECO:0000256" key="2">
    <source>
        <dbReference type="SAM" id="Phobius"/>
    </source>
</evidence>
<keyword evidence="2" id="KW-0812">Transmembrane</keyword>
<sequence length="352" mass="38568">MDEQNKNNLENAGITPPDPTNELMARTPEPVLPTPAPVSTEKVLEDKLAEIDKQTTTNTPIALKPEAKKKKRWIFWLVLILLLAAGAAIWYFLFWLPQQTFQPNVVTDQRSSTFIYRSSTFPTANLTIKGGVATLTTRVLNPLPNAPYQLVLARMDNRGTIPQLPSADNQAVIALGNFDINAEGKVVAADSGTNTFALSGDVAEYNSALVMIDGGGQIGSTVLLGRLNQNEQDTQTFTAKLNFPVDLSVLLGALQIKTVQGQSNPSLQITFLELPDIANLGYIYEAHLVKFEGPYVKKDETLGRFSGNKLGVDINLSPDLSLDNFTNLIISLEPTWDTDKEISQIKPFIAEL</sequence>
<name>A0A1F4PPE8_UNCK3</name>
<gene>
    <name evidence="3" type="ORF">A2994_01435</name>
</gene>
<proteinExistence type="predicted"/>
<feature type="compositionally biased region" description="Polar residues" evidence="1">
    <location>
        <begin position="1"/>
        <end position="10"/>
    </location>
</feature>
<keyword evidence="2" id="KW-1133">Transmembrane helix</keyword>
<feature type="transmembrane region" description="Helical" evidence="2">
    <location>
        <begin position="73"/>
        <end position="96"/>
    </location>
</feature>
<evidence type="ECO:0000256" key="1">
    <source>
        <dbReference type="SAM" id="MobiDB-lite"/>
    </source>
</evidence>